<evidence type="ECO:0000313" key="4">
    <source>
        <dbReference type="Proteomes" id="UP000274841"/>
    </source>
</evidence>
<keyword evidence="1" id="KW-0812">Transmembrane</keyword>
<dbReference type="KEGG" id="moy:CVS54_02843"/>
<dbReference type="EMBL" id="CP031422">
    <property type="protein sequence ID" value="AZS41488.1"/>
    <property type="molecule type" value="Genomic_DNA"/>
</dbReference>
<dbReference type="Pfam" id="PF07811">
    <property type="entry name" value="TadE"/>
    <property type="match status" value="1"/>
</dbReference>
<keyword evidence="1" id="KW-0472">Membrane</keyword>
<feature type="domain" description="TadE-like" evidence="2">
    <location>
        <begin position="20"/>
        <end position="62"/>
    </location>
</feature>
<dbReference type="InterPro" id="IPR012495">
    <property type="entry name" value="TadE-like_dom"/>
</dbReference>
<sequence length="124" mass="12103">MTELGGGDAAPTPRHADERGSAAAELALALPAVVLALLLGAGALGAASRQVALQDASADAARLLGRGEGHGAAERVVHAAVPGAEMSSSPRGDLVCVTTSVDVSVGALIRMPLRASSCALEGGL</sequence>
<name>A0A3Q9J5K6_9MICO</name>
<gene>
    <name evidence="3" type="ORF">CVS54_02843</name>
</gene>
<reference evidence="3 4" key="1">
    <citation type="submission" date="2018-08" db="EMBL/GenBank/DDBJ databases">
        <title>Microbacterium oxydans strain HG3.</title>
        <authorList>
            <person name="ORTET P."/>
        </authorList>
    </citation>
    <scope>NUCLEOTIDE SEQUENCE [LARGE SCALE GENOMIC DNA]</scope>
    <source>
        <strain evidence="3 4">HG3</strain>
    </source>
</reference>
<dbReference type="Proteomes" id="UP000274841">
    <property type="component" value="Chromosome"/>
</dbReference>
<dbReference type="AlphaFoldDB" id="A0A3Q9J5K6"/>
<accession>A0A3Q9J5K6</accession>
<feature type="transmembrane region" description="Helical" evidence="1">
    <location>
        <begin position="26"/>
        <end position="47"/>
    </location>
</feature>
<evidence type="ECO:0000256" key="1">
    <source>
        <dbReference type="SAM" id="Phobius"/>
    </source>
</evidence>
<evidence type="ECO:0000313" key="3">
    <source>
        <dbReference type="EMBL" id="AZS41488.1"/>
    </source>
</evidence>
<protein>
    <recommendedName>
        <fullName evidence="2">TadE-like domain-containing protein</fullName>
    </recommendedName>
</protein>
<organism evidence="3 4">
    <name type="scientific">Microbacterium oxydans</name>
    <dbReference type="NCBI Taxonomy" id="82380"/>
    <lineage>
        <taxon>Bacteria</taxon>
        <taxon>Bacillati</taxon>
        <taxon>Actinomycetota</taxon>
        <taxon>Actinomycetes</taxon>
        <taxon>Micrococcales</taxon>
        <taxon>Microbacteriaceae</taxon>
        <taxon>Microbacterium</taxon>
    </lineage>
</organism>
<evidence type="ECO:0000259" key="2">
    <source>
        <dbReference type="Pfam" id="PF07811"/>
    </source>
</evidence>
<keyword evidence="1" id="KW-1133">Transmembrane helix</keyword>
<proteinExistence type="predicted"/>
<dbReference type="RefSeq" id="WP_164734106.1">
    <property type="nucleotide sequence ID" value="NZ_CP031422.1"/>
</dbReference>
<dbReference type="NCBIfam" id="NF041390">
    <property type="entry name" value="TadE_Rv3655c"/>
    <property type="match status" value="1"/>
</dbReference>
<dbReference type="InterPro" id="IPR049790">
    <property type="entry name" value="Rv3655c/TadE"/>
</dbReference>